<feature type="transmembrane region" description="Helical" evidence="1">
    <location>
        <begin position="106"/>
        <end position="127"/>
    </location>
</feature>
<name>A0A062XM18_9BACT</name>
<keyword evidence="3" id="KW-1185">Reference proteome</keyword>
<keyword evidence="1" id="KW-0472">Membrane</keyword>
<evidence type="ECO:0000313" key="3">
    <source>
        <dbReference type="Proteomes" id="UP000027284"/>
    </source>
</evidence>
<keyword evidence="1" id="KW-1133">Transmembrane helix</keyword>
<evidence type="ECO:0000256" key="1">
    <source>
        <dbReference type="SAM" id="Phobius"/>
    </source>
</evidence>
<reference evidence="2 3" key="1">
    <citation type="submission" date="2014-04" db="EMBL/GenBank/DDBJ databases">
        <title>The Genome Sequence of Thermoanaerobaculum aquaticum MP-01, The First Cultivated Group 23 Acidobacterium.</title>
        <authorList>
            <person name="Stamps B.W."/>
            <person name="Losey N.A."/>
            <person name="Lawson P.A."/>
            <person name="Stevenson B.S."/>
        </authorList>
    </citation>
    <scope>NUCLEOTIDE SEQUENCE [LARGE SCALE GENOMIC DNA]</scope>
    <source>
        <strain evidence="2 3">MP-01</strain>
    </source>
</reference>
<gene>
    <name evidence="2" type="ORF">EG19_05275</name>
</gene>
<organism evidence="2 3">
    <name type="scientific">Thermoanaerobaculum aquaticum</name>
    <dbReference type="NCBI Taxonomy" id="1312852"/>
    <lineage>
        <taxon>Bacteria</taxon>
        <taxon>Pseudomonadati</taxon>
        <taxon>Acidobacteriota</taxon>
        <taxon>Thermoanaerobaculia</taxon>
        <taxon>Thermoanaerobaculales</taxon>
        <taxon>Thermoanaerobaculaceae</taxon>
        <taxon>Thermoanaerobaculum</taxon>
    </lineage>
</organism>
<feature type="transmembrane region" description="Helical" evidence="1">
    <location>
        <begin position="147"/>
        <end position="170"/>
    </location>
</feature>
<sequence length="190" mass="21242">MLRRRFFRRLAYAFCASALGWLLLKGPYGAAVSWVAQGLTRMVSFSTAPVLEAQGNHVVIGRRDFRADSGWLQLSLLQVHANTIPFFALGFALASSRSSRFRVLKAFAWLAGAHVVSLVAEAQWFYASQLGAWSVANYSEFSRAFWGVLRFFFNLAVPYALPIVLVFWAVPEETAMLLGLPQTTLRRTTS</sequence>
<evidence type="ECO:0000313" key="2">
    <source>
        <dbReference type="EMBL" id="KDA53612.1"/>
    </source>
</evidence>
<dbReference type="EMBL" id="JMFG01000020">
    <property type="protein sequence ID" value="KDA53612.1"/>
    <property type="molecule type" value="Genomic_DNA"/>
</dbReference>
<dbReference type="Proteomes" id="UP000027284">
    <property type="component" value="Unassembled WGS sequence"/>
</dbReference>
<proteinExistence type="predicted"/>
<feature type="transmembrane region" description="Helical" evidence="1">
    <location>
        <begin position="71"/>
        <end position="94"/>
    </location>
</feature>
<accession>A0A062XM18</accession>
<keyword evidence="1" id="KW-0812">Transmembrane</keyword>
<protein>
    <submittedName>
        <fullName evidence="2">Uncharacterized protein</fullName>
    </submittedName>
</protein>
<dbReference type="AlphaFoldDB" id="A0A062XM18"/>
<comment type="caution">
    <text evidence="2">The sequence shown here is derived from an EMBL/GenBank/DDBJ whole genome shotgun (WGS) entry which is preliminary data.</text>
</comment>